<gene>
    <name evidence="1" type="ORF">GETHLI_30570</name>
</gene>
<dbReference type="InterPro" id="IPR009078">
    <property type="entry name" value="Ferritin-like_SF"/>
</dbReference>
<comment type="caution">
    <text evidence="1">The sequence shown here is derived from an EMBL/GenBank/DDBJ whole genome shotgun (WGS) entry which is preliminary data.</text>
</comment>
<accession>A0ABQ5QK62</accession>
<organism evidence="1 2">
    <name type="scientific">Geothrix limicola</name>
    <dbReference type="NCBI Taxonomy" id="2927978"/>
    <lineage>
        <taxon>Bacteria</taxon>
        <taxon>Pseudomonadati</taxon>
        <taxon>Acidobacteriota</taxon>
        <taxon>Holophagae</taxon>
        <taxon>Holophagales</taxon>
        <taxon>Holophagaceae</taxon>
        <taxon>Geothrix</taxon>
    </lineage>
</organism>
<dbReference type="Gene3D" id="1.10.620.20">
    <property type="entry name" value="Ribonucleotide Reductase, subunit A"/>
    <property type="match status" value="1"/>
</dbReference>
<name>A0ABQ5QK62_9BACT</name>
<proteinExistence type="predicted"/>
<dbReference type="InterPro" id="IPR012348">
    <property type="entry name" value="RNR-like"/>
</dbReference>
<protein>
    <submittedName>
        <fullName evidence="1">Uncharacterized protein</fullName>
    </submittedName>
</protein>
<keyword evidence="2" id="KW-1185">Reference proteome</keyword>
<dbReference type="SUPFAM" id="SSF47240">
    <property type="entry name" value="Ferritin-like"/>
    <property type="match status" value="1"/>
</dbReference>
<evidence type="ECO:0000313" key="1">
    <source>
        <dbReference type="EMBL" id="GLH74555.1"/>
    </source>
</evidence>
<sequence length="308" mass="34952">MATYSYVDCLERSYKVNWKIKDVLGNQDFDLSRPWLPAGLSGGSSLSFLDEEEKRKLTHVEMGAYAHLFGFVEAFIAPEMVALARDSSHETAGAFEALTNFASEEIKHMHLFQEIRRRVDNKLGFELELLAGQQEVAQTVLSRHRGAVLLLTAAIEWLTQHHYLSAMRHSDELDPLTKEIFRFHWMEEAQHAQLDHLEAMAHFKSMGASDRDAAVEDLIWLLVAVDGLLQQQVGHDVVNASRYLGRVFTAVERQEVRQGLLKAKRHCFIESGVSHPNFQELFLSVTTPDQQARVQDALTLILHRGPGH</sequence>
<evidence type="ECO:0000313" key="2">
    <source>
        <dbReference type="Proteomes" id="UP001165069"/>
    </source>
</evidence>
<reference evidence="1 2" key="1">
    <citation type="journal article" date="2023" name="Antonie Van Leeuwenhoek">
        <title>Mesoterricola silvestris gen. nov., sp. nov., Mesoterricola sediminis sp. nov., Geothrix oryzae sp. nov., Geothrix edaphica sp. nov., Geothrix rubra sp. nov., and Geothrix limicola sp. nov., six novel members of Acidobacteriota isolated from soils.</title>
        <authorList>
            <person name="Itoh H."/>
            <person name="Sugisawa Y."/>
            <person name="Mise K."/>
            <person name="Xu Z."/>
            <person name="Kuniyasu M."/>
            <person name="Ushijima N."/>
            <person name="Kawano K."/>
            <person name="Kobayashi E."/>
            <person name="Shiratori Y."/>
            <person name="Masuda Y."/>
            <person name="Senoo K."/>
        </authorList>
    </citation>
    <scope>NUCLEOTIDE SEQUENCE [LARGE SCALE GENOMIC DNA]</scope>
    <source>
        <strain evidence="1 2">Red804</strain>
    </source>
</reference>
<dbReference type="Pfam" id="PF11583">
    <property type="entry name" value="AurF"/>
    <property type="match status" value="1"/>
</dbReference>
<dbReference type="Proteomes" id="UP001165069">
    <property type="component" value="Unassembled WGS sequence"/>
</dbReference>
<dbReference type="InterPro" id="IPR025859">
    <property type="entry name" value="AurF/CmlI"/>
</dbReference>
<dbReference type="EMBL" id="BSDE01000007">
    <property type="protein sequence ID" value="GLH74555.1"/>
    <property type="molecule type" value="Genomic_DNA"/>
</dbReference>
<dbReference type="RefSeq" id="WP_285576977.1">
    <property type="nucleotide sequence ID" value="NZ_BSDE01000007.1"/>
</dbReference>